<accession>A0AAE1V8M4</accession>
<dbReference type="Proteomes" id="UP001291623">
    <property type="component" value="Unassembled WGS sequence"/>
</dbReference>
<reference evidence="1" key="1">
    <citation type="submission" date="2023-12" db="EMBL/GenBank/DDBJ databases">
        <title>Genome assembly of Anisodus tanguticus.</title>
        <authorList>
            <person name="Wang Y.-J."/>
        </authorList>
    </citation>
    <scope>NUCLEOTIDE SEQUENCE</scope>
    <source>
        <strain evidence="1">KB-2021</strain>
        <tissue evidence="1">Leaf</tissue>
    </source>
</reference>
<dbReference type="AlphaFoldDB" id="A0AAE1V8M4"/>
<sequence length="100" mass="10851">MRGTGIAKEPGWSTSCTSCMNQSSTTCTEQNAVAYRLALFGMTLDGSNITLFEQPPLFVIDISEADQGGVTTTRKISTATMAILLFNKEGEVWKLIHMEG</sequence>
<name>A0AAE1V8M4_9SOLA</name>
<evidence type="ECO:0000313" key="2">
    <source>
        <dbReference type="Proteomes" id="UP001291623"/>
    </source>
</evidence>
<proteinExistence type="predicted"/>
<evidence type="ECO:0000313" key="1">
    <source>
        <dbReference type="EMBL" id="KAK4359647.1"/>
    </source>
</evidence>
<dbReference type="EMBL" id="JAVYJV010000011">
    <property type="protein sequence ID" value="KAK4359647.1"/>
    <property type="molecule type" value="Genomic_DNA"/>
</dbReference>
<comment type="caution">
    <text evidence="1">The sequence shown here is derived from an EMBL/GenBank/DDBJ whole genome shotgun (WGS) entry which is preliminary data.</text>
</comment>
<gene>
    <name evidence="1" type="ORF">RND71_021876</name>
</gene>
<keyword evidence="2" id="KW-1185">Reference proteome</keyword>
<organism evidence="1 2">
    <name type="scientific">Anisodus tanguticus</name>
    <dbReference type="NCBI Taxonomy" id="243964"/>
    <lineage>
        <taxon>Eukaryota</taxon>
        <taxon>Viridiplantae</taxon>
        <taxon>Streptophyta</taxon>
        <taxon>Embryophyta</taxon>
        <taxon>Tracheophyta</taxon>
        <taxon>Spermatophyta</taxon>
        <taxon>Magnoliopsida</taxon>
        <taxon>eudicotyledons</taxon>
        <taxon>Gunneridae</taxon>
        <taxon>Pentapetalae</taxon>
        <taxon>asterids</taxon>
        <taxon>lamiids</taxon>
        <taxon>Solanales</taxon>
        <taxon>Solanaceae</taxon>
        <taxon>Solanoideae</taxon>
        <taxon>Hyoscyameae</taxon>
        <taxon>Anisodus</taxon>
    </lineage>
</organism>
<protein>
    <submittedName>
        <fullName evidence="1">Uncharacterized protein</fullName>
    </submittedName>
</protein>